<keyword evidence="6" id="KW-1185">Reference proteome</keyword>
<evidence type="ECO:0000313" key="6">
    <source>
        <dbReference type="Proteomes" id="UP000640583"/>
    </source>
</evidence>
<dbReference type="SFLD" id="SFLDS00003">
    <property type="entry name" value="Haloacid_Dehalogenase"/>
    <property type="match status" value="1"/>
</dbReference>
<dbReference type="PANTHER" id="PTHR43434:SF1">
    <property type="entry name" value="PHOSPHOGLYCOLATE PHOSPHATASE"/>
    <property type="match status" value="1"/>
</dbReference>
<dbReference type="EMBL" id="JADCKQ010000004">
    <property type="protein sequence ID" value="MBI1493297.1"/>
    <property type="molecule type" value="Genomic_DNA"/>
</dbReference>
<gene>
    <name evidence="5" type="ORF">H1D41_06600</name>
</gene>
<dbReference type="InterPro" id="IPR036412">
    <property type="entry name" value="HAD-like_sf"/>
</dbReference>
<evidence type="ECO:0000256" key="2">
    <source>
        <dbReference type="ARBA" id="ARBA00004818"/>
    </source>
</evidence>
<dbReference type="Gene3D" id="1.10.150.240">
    <property type="entry name" value="Putative phosphatase, domain 2"/>
    <property type="match status" value="1"/>
</dbReference>
<comment type="pathway">
    <text evidence="2">Organic acid metabolism; glycolate biosynthesis; glycolate from 2-phosphoglycolate: step 1/1.</text>
</comment>
<dbReference type="NCBIfam" id="TIGR01549">
    <property type="entry name" value="HAD-SF-IA-v1"/>
    <property type="match status" value="1"/>
</dbReference>
<dbReference type="InterPro" id="IPR041492">
    <property type="entry name" value="HAD_2"/>
</dbReference>
<evidence type="ECO:0000256" key="4">
    <source>
        <dbReference type="ARBA" id="ARBA00013078"/>
    </source>
</evidence>
<comment type="catalytic activity">
    <reaction evidence="1">
        <text>2-phosphoglycolate + H2O = glycolate + phosphate</text>
        <dbReference type="Rhea" id="RHEA:14369"/>
        <dbReference type="ChEBI" id="CHEBI:15377"/>
        <dbReference type="ChEBI" id="CHEBI:29805"/>
        <dbReference type="ChEBI" id="CHEBI:43474"/>
        <dbReference type="ChEBI" id="CHEBI:58033"/>
        <dbReference type="EC" id="3.1.3.18"/>
    </reaction>
</comment>
<accession>A0A8J7LVN0</accession>
<dbReference type="SFLD" id="SFLDG01129">
    <property type="entry name" value="C1.5:_HAD__Beta-PGM__Phosphata"/>
    <property type="match status" value="1"/>
</dbReference>
<organism evidence="5 6">
    <name type="scientific">Halocynthiibacter styelae</name>
    <dbReference type="NCBI Taxonomy" id="2761955"/>
    <lineage>
        <taxon>Bacteria</taxon>
        <taxon>Pseudomonadati</taxon>
        <taxon>Pseudomonadota</taxon>
        <taxon>Alphaproteobacteria</taxon>
        <taxon>Rhodobacterales</taxon>
        <taxon>Paracoccaceae</taxon>
        <taxon>Halocynthiibacter</taxon>
    </lineage>
</organism>
<proteinExistence type="inferred from homology"/>
<evidence type="ECO:0000313" key="5">
    <source>
        <dbReference type="EMBL" id="MBI1493297.1"/>
    </source>
</evidence>
<evidence type="ECO:0000256" key="1">
    <source>
        <dbReference type="ARBA" id="ARBA00000830"/>
    </source>
</evidence>
<dbReference type="InterPro" id="IPR050155">
    <property type="entry name" value="HAD-like_hydrolase_sf"/>
</dbReference>
<dbReference type="InterPro" id="IPR023214">
    <property type="entry name" value="HAD_sf"/>
</dbReference>
<dbReference type="Pfam" id="PF13419">
    <property type="entry name" value="HAD_2"/>
    <property type="match status" value="1"/>
</dbReference>
<sequence>MRTVVFDLDGTLADTGADLIHAANACFGARGLGDLLDPEADKGIGMKGGRAMLTAGFTRQYGAADEAMVLEDYPRLLEYYAENIDVYTRMFPGAVDAITRLRNAGYAVGICTNKPEGLAETLLSRLGVRDLFDALIGADTLSERKPHPMPLIETVKRLGGDISRTVQVGDTITDHKTARACNVASLLVTFGPDGEKVNELQPDALLTDYEELQDVVADLIG</sequence>
<evidence type="ECO:0000256" key="3">
    <source>
        <dbReference type="ARBA" id="ARBA00006171"/>
    </source>
</evidence>
<dbReference type="InterPro" id="IPR023198">
    <property type="entry name" value="PGP-like_dom2"/>
</dbReference>
<dbReference type="SUPFAM" id="SSF56784">
    <property type="entry name" value="HAD-like"/>
    <property type="match status" value="1"/>
</dbReference>
<keyword evidence="5" id="KW-0378">Hydrolase</keyword>
<dbReference type="GO" id="GO:0008967">
    <property type="term" value="F:phosphoglycolate phosphatase activity"/>
    <property type="evidence" value="ECO:0007669"/>
    <property type="project" value="UniProtKB-EC"/>
</dbReference>
<comment type="similarity">
    <text evidence="3">Belongs to the HAD-like hydrolase superfamily. CbbY/CbbZ/Gph/YieH family.</text>
</comment>
<dbReference type="Gene3D" id="3.40.50.1000">
    <property type="entry name" value="HAD superfamily/HAD-like"/>
    <property type="match status" value="1"/>
</dbReference>
<dbReference type="EC" id="3.1.3.18" evidence="4"/>
<name>A0A8J7LVN0_9RHOB</name>
<dbReference type="PANTHER" id="PTHR43434">
    <property type="entry name" value="PHOSPHOGLYCOLATE PHOSPHATASE"/>
    <property type="match status" value="1"/>
</dbReference>
<dbReference type="AlphaFoldDB" id="A0A8J7LVN0"/>
<dbReference type="Proteomes" id="UP000640583">
    <property type="component" value="Unassembled WGS sequence"/>
</dbReference>
<dbReference type="PRINTS" id="PR00413">
    <property type="entry name" value="HADHALOGNASE"/>
</dbReference>
<protein>
    <recommendedName>
        <fullName evidence="4">phosphoglycolate phosphatase</fullName>
        <ecNumber evidence="4">3.1.3.18</ecNumber>
    </recommendedName>
</protein>
<comment type="caution">
    <text evidence="5">The sequence shown here is derived from an EMBL/GenBank/DDBJ whole genome shotgun (WGS) entry which is preliminary data.</text>
</comment>
<dbReference type="GO" id="GO:0005829">
    <property type="term" value="C:cytosol"/>
    <property type="evidence" value="ECO:0007669"/>
    <property type="project" value="TreeGrafter"/>
</dbReference>
<reference evidence="5" key="1">
    <citation type="submission" date="2020-10" db="EMBL/GenBank/DDBJ databases">
        <title>Paenihalocynthiibacter styelae gen. nov., sp. nov., isolated from stalked sea squirt Styela clava.</title>
        <authorList>
            <person name="Kim Y.-O."/>
            <person name="Yoon J.-H."/>
        </authorList>
    </citation>
    <scope>NUCLEOTIDE SEQUENCE</scope>
    <source>
        <strain evidence="5">MYP1-1</strain>
    </source>
</reference>
<dbReference type="GO" id="GO:0006281">
    <property type="term" value="P:DNA repair"/>
    <property type="evidence" value="ECO:0007669"/>
    <property type="project" value="TreeGrafter"/>
</dbReference>
<dbReference type="InterPro" id="IPR006439">
    <property type="entry name" value="HAD-SF_hydro_IA"/>
</dbReference>